<evidence type="ECO:0000259" key="2">
    <source>
        <dbReference type="Pfam" id="PF00329"/>
    </source>
</evidence>
<reference evidence="3" key="1">
    <citation type="journal article" date="2011" name="Mol. Biol. Evol.">
        <title>The Organellar Genome and Metabolic Potential of the Hydrogen-Producing Mitochondrion of Nyctotherus ovalis.</title>
        <authorList>
            <person name="de Graaf R.M."/>
            <person name="Ricard G."/>
            <person name="van Alen T.A."/>
            <person name="Duarte I."/>
            <person name="Dutilh B.E."/>
            <person name="Burgtorf C."/>
            <person name="Kuiper J.W."/>
            <person name="van der Staay G.W."/>
            <person name="Tielens A.G."/>
            <person name="Huynen M.A."/>
            <person name="Hackstein J.H."/>
        </authorList>
    </citation>
    <scope>NUCLEOTIDE SEQUENCE</scope>
</reference>
<dbReference type="PANTHER" id="PTHR10884:SF14">
    <property type="entry name" value="NADH DEHYDROGENASE [UBIQUINONE] IRON-SULFUR PROTEIN 3, MITOCHONDRIAL"/>
    <property type="match status" value="1"/>
</dbReference>
<protein>
    <submittedName>
        <fullName evidence="3">NADH-ubiquinone oxidoreductase subunit 9</fullName>
    </submittedName>
</protein>
<dbReference type="EMBL" id="GU057832">
    <property type="protein sequence ID" value="ADN85869.1"/>
    <property type="molecule type" value="Genomic_DNA"/>
</dbReference>
<evidence type="ECO:0000313" key="3">
    <source>
        <dbReference type="EMBL" id="ADN85869.1"/>
    </source>
</evidence>
<name>F1AAJ1_NYCOV</name>
<dbReference type="Gene3D" id="3.30.460.80">
    <property type="entry name" value="NADH:ubiquinone oxidoreductase, 30kDa subunit"/>
    <property type="match status" value="1"/>
</dbReference>
<feature type="domain" description="NADH:ubiquinone oxidoreductase 30kDa subunit" evidence="2">
    <location>
        <begin position="49"/>
        <end position="139"/>
    </location>
</feature>
<comment type="similarity">
    <text evidence="1">Belongs to the complex I 30 kDa subunit family.</text>
</comment>
<sequence length="156" mass="18217">MHSTLVCCIRRDLKCLLYKTRHDFGLILTADQLYFALLLLRYSTLGWPCKFVALATHDLLDETYFNIYGFLANNHKQFGIYVLIQQMRVPSASKLFPNAAWSERESAEMFGIRYTTAIDSRNLLLPYTMKQHPLKKNIVGGSYFTRDWCTDNELIY</sequence>
<keyword evidence="3" id="KW-0496">Mitochondrion</keyword>
<dbReference type="Pfam" id="PF00329">
    <property type="entry name" value="Complex1_30kDa"/>
    <property type="match status" value="1"/>
</dbReference>
<dbReference type="InterPro" id="IPR037232">
    <property type="entry name" value="NADH_quin_OxRdtase_su_C/D-like"/>
</dbReference>
<dbReference type="InterPro" id="IPR001268">
    <property type="entry name" value="NADH_UbQ_OxRdtase_30kDa_su"/>
</dbReference>
<organism evidence="3">
    <name type="scientific">Nyctotherus ovalis</name>
    <name type="common">Ciliate protozoan</name>
    <dbReference type="NCBI Taxonomy" id="70075"/>
    <lineage>
        <taxon>Eukaryota</taxon>
        <taxon>Sar</taxon>
        <taxon>Alveolata</taxon>
        <taxon>Ciliophora</taxon>
        <taxon>Intramacronucleata</taxon>
        <taxon>Armophorea</taxon>
        <taxon>Clevelandellida</taxon>
        <taxon>Nyctotheridae</taxon>
        <taxon>Nyctotherus</taxon>
    </lineage>
</organism>
<gene>
    <name evidence="3" type="primary">nad9</name>
</gene>
<geneLocation type="mitochondrion" evidence="3"/>
<dbReference type="GO" id="GO:0008137">
    <property type="term" value="F:NADH dehydrogenase (ubiquinone) activity"/>
    <property type="evidence" value="ECO:0007669"/>
    <property type="project" value="InterPro"/>
</dbReference>
<dbReference type="AlphaFoldDB" id="F1AAJ1"/>
<evidence type="ECO:0000256" key="1">
    <source>
        <dbReference type="ARBA" id="ARBA00007569"/>
    </source>
</evidence>
<dbReference type="SUPFAM" id="SSF143243">
    <property type="entry name" value="Nqo5-like"/>
    <property type="match status" value="1"/>
</dbReference>
<proteinExistence type="inferred from homology"/>
<keyword evidence="3" id="KW-0830">Ubiquinone</keyword>
<accession>F1AAJ1</accession>
<dbReference type="PANTHER" id="PTHR10884">
    <property type="entry name" value="NADH DEHYDROGENASE UBIQUINONE IRON-SULFUR PROTEIN 3"/>
    <property type="match status" value="1"/>
</dbReference>